<proteinExistence type="predicted"/>
<keyword evidence="2" id="KW-0732">Signal</keyword>
<dbReference type="InterPro" id="IPR050570">
    <property type="entry name" value="Cell_wall_metabolism_enzyme"/>
</dbReference>
<protein>
    <submittedName>
        <fullName evidence="4">Peptidoglycan DD-metalloendopeptidase family protein</fullName>
    </submittedName>
</protein>
<keyword evidence="5" id="KW-1185">Reference proteome</keyword>
<dbReference type="Pfam" id="PF01551">
    <property type="entry name" value="Peptidase_M23"/>
    <property type="match status" value="1"/>
</dbReference>
<dbReference type="SMART" id="SM00257">
    <property type="entry name" value="LysM"/>
    <property type="match status" value="1"/>
</dbReference>
<feature type="chain" id="PRO_5036687885" evidence="2">
    <location>
        <begin position="22"/>
        <end position="393"/>
    </location>
</feature>
<dbReference type="Gene3D" id="3.10.350.10">
    <property type="entry name" value="LysM domain"/>
    <property type="match status" value="1"/>
</dbReference>
<feature type="region of interest" description="Disordered" evidence="1">
    <location>
        <begin position="38"/>
        <end position="138"/>
    </location>
</feature>
<dbReference type="AlphaFoldDB" id="A0A975C4H0"/>
<feature type="compositionally biased region" description="Low complexity" evidence="1">
    <location>
        <begin position="54"/>
        <end position="68"/>
    </location>
</feature>
<evidence type="ECO:0000259" key="3">
    <source>
        <dbReference type="PROSITE" id="PS51782"/>
    </source>
</evidence>
<feature type="signal peptide" evidence="2">
    <location>
        <begin position="1"/>
        <end position="21"/>
    </location>
</feature>
<evidence type="ECO:0000313" key="4">
    <source>
        <dbReference type="EMBL" id="QTC93305.1"/>
    </source>
</evidence>
<dbReference type="PROSITE" id="PS51257">
    <property type="entry name" value="PROKAR_LIPOPROTEIN"/>
    <property type="match status" value="1"/>
</dbReference>
<sequence length="393" mass="39324">MSGWAKGLIVAGAALSVAACASYPTEPRYSTRADTPHAVANVPASPNPYPNAPVYPGQPGQPYPGAVVTNEAPPPARAPIESIDGGGLPPAATTSSLNGGPAISGRPATSSPNYPSSSQPEPAYSPPSYNPPGTPRAPAVAGAAAYVIQPGDTISGVGRRFQTPVQTLIDLNGLGPRGSITSGQNIVLPENAVDTGRDPYATGPAPVGVTVPHSGAVPPPPTPPAGNAALPPARSPVIPAPVAPATGPIRPPAQTTTPSAPVAGSIGLQWPVRGDIVRRFGPVGMGERNNGVNIGASAGAPVVASASGRVAYVGDALAGQGLTVLIVHRDGWRTVYGHLGSATVEDGADVRAGQQIGTVGLTAGDGRPSMHFETRHMQGDEPVAIDPLTVLPR</sequence>
<reference evidence="4" key="1">
    <citation type="submission" date="2020-09" db="EMBL/GenBank/DDBJ databases">
        <title>Brevundimonas sp. LVF2 isolated from a puddle in Goettingen, Germany.</title>
        <authorList>
            <person name="Friedrich I."/>
            <person name="Klassen A."/>
            <person name="Hannes N."/>
            <person name="Schneider D."/>
            <person name="Hertel R."/>
            <person name="Daniel R."/>
        </authorList>
    </citation>
    <scope>NUCLEOTIDE SEQUENCE</scope>
    <source>
        <strain evidence="4">LVF2</strain>
    </source>
</reference>
<evidence type="ECO:0000256" key="1">
    <source>
        <dbReference type="SAM" id="MobiDB-lite"/>
    </source>
</evidence>
<feature type="compositionally biased region" description="Polar residues" evidence="1">
    <location>
        <begin position="107"/>
        <end position="120"/>
    </location>
</feature>
<dbReference type="InterPro" id="IPR016047">
    <property type="entry name" value="M23ase_b-sheet_dom"/>
</dbReference>
<dbReference type="Pfam" id="PF01476">
    <property type="entry name" value="LysM"/>
    <property type="match status" value="1"/>
</dbReference>
<dbReference type="SUPFAM" id="SSF54106">
    <property type="entry name" value="LysM domain"/>
    <property type="match status" value="1"/>
</dbReference>
<dbReference type="SUPFAM" id="SSF51261">
    <property type="entry name" value="Duplicated hybrid motif"/>
    <property type="match status" value="1"/>
</dbReference>
<dbReference type="GO" id="GO:0004222">
    <property type="term" value="F:metalloendopeptidase activity"/>
    <property type="evidence" value="ECO:0007669"/>
    <property type="project" value="TreeGrafter"/>
</dbReference>
<gene>
    <name evidence="4" type="ORF">IFJ75_10710</name>
</gene>
<dbReference type="InterPro" id="IPR036779">
    <property type="entry name" value="LysM_dom_sf"/>
</dbReference>
<dbReference type="CDD" id="cd00118">
    <property type="entry name" value="LysM"/>
    <property type="match status" value="1"/>
</dbReference>
<dbReference type="PROSITE" id="PS51782">
    <property type="entry name" value="LYSM"/>
    <property type="match status" value="1"/>
</dbReference>
<dbReference type="Gene3D" id="2.70.70.10">
    <property type="entry name" value="Glucose Permease (Domain IIA)"/>
    <property type="match status" value="1"/>
</dbReference>
<dbReference type="Proteomes" id="UP000663918">
    <property type="component" value="Chromosome"/>
</dbReference>
<dbReference type="InterPro" id="IPR018392">
    <property type="entry name" value="LysM"/>
</dbReference>
<name>A0A975C4H0_9CAUL</name>
<organism evidence="4 5">
    <name type="scientific">Brevundimonas goettingensis</name>
    <dbReference type="NCBI Taxonomy" id="2774190"/>
    <lineage>
        <taxon>Bacteria</taxon>
        <taxon>Pseudomonadati</taxon>
        <taxon>Pseudomonadota</taxon>
        <taxon>Alphaproteobacteria</taxon>
        <taxon>Caulobacterales</taxon>
        <taxon>Caulobacteraceae</taxon>
        <taxon>Brevundimonas</taxon>
    </lineage>
</organism>
<dbReference type="KEGG" id="bgoe:IFJ75_10710"/>
<dbReference type="PANTHER" id="PTHR21666">
    <property type="entry name" value="PEPTIDASE-RELATED"/>
    <property type="match status" value="1"/>
</dbReference>
<evidence type="ECO:0000256" key="2">
    <source>
        <dbReference type="SAM" id="SignalP"/>
    </source>
</evidence>
<dbReference type="InterPro" id="IPR011055">
    <property type="entry name" value="Dup_hybrid_motif"/>
</dbReference>
<feature type="compositionally biased region" description="Pro residues" evidence="1">
    <location>
        <begin position="123"/>
        <end position="135"/>
    </location>
</feature>
<evidence type="ECO:0000313" key="5">
    <source>
        <dbReference type="Proteomes" id="UP000663918"/>
    </source>
</evidence>
<dbReference type="CDD" id="cd12797">
    <property type="entry name" value="M23_peptidase"/>
    <property type="match status" value="1"/>
</dbReference>
<dbReference type="EMBL" id="CP062222">
    <property type="protein sequence ID" value="QTC93305.1"/>
    <property type="molecule type" value="Genomic_DNA"/>
</dbReference>
<accession>A0A975C4H0</accession>
<dbReference type="PANTHER" id="PTHR21666:SF270">
    <property type="entry name" value="MUREIN HYDROLASE ACTIVATOR ENVC"/>
    <property type="match status" value="1"/>
</dbReference>
<feature type="domain" description="LysM" evidence="3">
    <location>
        <begin position="144"/>
        <end position="188"/>
    </location>
</feature>